<evidence type="ECO:0000313" key="1">
    <source>
        <dbReference type="EMBL" id="PIV38470.1"/>
    </source>
</evidence>
<protein>
    <submittedName>
        <fullName evidence="1">GxxExxY protein</fullName>
    </submittedName>
</protein>
<evidence type="ECO:0000313" key="2">
    <source>
        <dbReference type="Proteomes" id="UP000229247"/>
    </source>
</evidence>
<dbReference type="InterPro" id="IPR026350">
    <property type="entry name" value="GxxExxY"/>
</dbReference>
<dbReference type="AlphaFoldDB" id="A0A2M7D636"/>
<dbReference type="Proteomes" id="UP000229247">
    <property type="component" value="Unassembled WGS sequence"/>
</dbReference>
<sequence length="125" mass="14645">MELIHKELTYKIIGVLYEVFNELGYGYQEKYYQKATALALKKHGLKFKEQVYTPVKFQKNKIGKYFLDFVIENKVVLEIKKNDKFFKSDITQLFAYLKATNLKLGLIANFTKNGVKIKRIANLNP</sequence>
<dbReference type="NCBIfam" id="TIGR04256">
    <property type="entry name" value="GxxExxY"/>
    <property type="match status" value="1"/>
</dbReference>
<reference evidence="2" key="1">
    <citation type="submission" date="2017-09" db="EMBL/GenBank/DDBJ databases">
        <title>Depth-based differentiation of microbial function through sediment-hosted aquifers and enrichment of novel symbionts in the deep terrestrial subsurface.</title>
        <authorList>
            <person name="Probst A.J."/>
            <person name="Ladd B."/>
            <person name="Jarett J.K."/>
            <person name="Geller-Mcgrath D.E."/>
            <person name="Sieber C.M.K."/>
            <person name="Emerson J.B."/>
            <person name="Anantharaman K."/>
            <person name="Thomas B.C."/>
            <person name="Malmstrom R."/>
            <person name="Stieglmeier M."/>
            <person name="Klingl A."/>
            <person name="Woyke T."/>
            <person name="Ryan C.M."/>
            <person name="Banfield J.F."/>
        </authorList>
    </citation>
    <scope>NUCLEOTIDE SEQUENCE [LARGE SCALE GENOMIC DNA]</scope>
</reference>
<proteinExistence type="predicted"/>
<accession>A0A2M7D636</accession>
<name>A0A2M7D636_9BACT</name>
<organism evidence="1 2">
    <name type="scientific">Candidatus Portnoybacteria bacterium CG02_land_8_20_14_3_00_45_8</name>
    <dbReference type="NCBI Taxonomy" id="1974807"/>
    <lineage>
        <taxon>Bacteria</taxon>
        <taxon>Candidatus Portnoyibacteriota</taxon>
    </lineage>
</organism>
<dbReference type="EMBL" id="PEUE01000044">
    <property type="protein sequence ID" value="PIV38470.1"/>
    <property type="molecule type" value="Genomic_DNA"/>
</dbReference>
<gene>
    <name evidence="1" type="ORF">COS30_01860</name>
</gene>
<comment type="caution">
    <text evidence="1">The sequence shown here is derived from an EMBL/GenBank/DDBJ whole genome shotgun (WGS) entry which is preliminary data.</text>
</comment>
<dbReference type="Pfam" id="PF13366">
    <property type="entry name" value="PDDEXK_3"/>
    <property type="match status" value="1"/>
</dbReference>